<dbReference type="Gene3D" id="3.10.350.10">
    <property type="entry name" value="LysM domain"/>
    <property type="match status" value="1"/>
</dbReference>
<sequence>MSVVAMPVAAPKKSARQAPRPALRLVPAGSDAVDLHPGWVAGLTPGSAVAPEVARGARSGARRGAALPLRLTRRGRLLRTLAAFAVLSLLACSAVGRLSAPGPLVADRAVTVAPGQTLTQIAYEQLPQRPVAEGVALLRELNKMNSTQVVAGQNVLIPAL</sequence>
<proteinExistence type="predicted"/>
<dbReference type="STRING" id="1184609.KILIM_004_01050"/>
<evidence type="ECO:0000313" key="2">
    <source>
        <dbReference type="EMBL" id="GAB94313.1"/>
    </source>
</evidence>
<dbReference type="InterPro" id="IPR036779">
    <property type="entry name" value="LysM_dom_sf"/>
</dbReference>
<dbReference type="Proteomes" id="UP000008366">
    <property type="component" value="Unassembled WGS sequence"/>
</dbReference>
<feature type="domain" description="LysM" evidence="1">
    <location>
        <begin position="111"/>
        <end position="158"/>
    </location>
</feature>
<dbReference type="EMBL" id="BAHD01000004">
    <property type="protein sequence ID" value="GAB94313.1"/>
    <property type="molecule type" value="Genomic_DNA"/>
</dbReference>
<dbReference type="eggNOG" id="COG1388">
    <property type="taxonomic scope" value="Bacteria"/>
</dbReference>
<evidence type="ECO:0000313" key="3">
    <source>
        <dbReference type="Proteomes" id="UP000008366"/>
    </source>
</evidence>
<gene>
    <name evidence="2" type="ORF">KILIM_004_01050</name>
</gene>
<comment type="caution">
    <text evidence="2">The sequence shown here is derived from an EMBL/GenBank/DDBJ whole genome shotgun (WGS) entry which is preliminary data.</text>
</comment>
<evidence type="ECO:0000259" key="1">
    <source>
        <dbReference type="Pfam" id="PF01476"/>
    </source>
</evidence>
<dbReference type="InterPro" id="IPR018392">
    <property type="entry name" value="LysM"/>
</dbReference>
<reference evidence="2 3" key="1">
    <citation type="submission" date="2012-08" db="EMBL/GenBank/DDBJ databases">
        <title>Whole genome shotgun sequence of Kineosphaera limosa NBRC 100340.</title>
        <authorList>
            <person name="Yoshida I."/>
            <person name="Isaki S."/>
            <person name="Hosoyama A."/>
            <person name="Tsuchikane K."/>
            <person name="Katsumata H."/>
            <person name="Ando Y."/>
            <person name="Ohji S."/>
            <person name="Hamada M."/>
            <person name="Tamura T."/>
            <person name="Yamazoe A."/>
            <person name="Yamazaki S."/>
            <person name="Fujita N."/>
        </authorList>
    </citation>
    <scope>NUCLEOTIDE SEQUENCE [LARGE SCALE GENOMIC DNA]</scope>
    <source>
        <strain evidence="2 3">NBRC 100340</strain>
    </source>
</reference>
<organism evidence="2 3">
    <name type="scientific">Kineosphaera limosa NBRC 100340</name>
    <dbReference type="NCBI Taxonomy" id="1184609"/>
    <lineage>
        <taxon>Bacteria</taxon>
        <taxon>Bacillati</taxon>
        <taxon>Actinomycetota</taxon>
        <taxon>Actinomycetes</taxon>
        <taxon>Micrococcales</taxon>
        <taxon>Dermatophilaceae</taxon>
        <taxon>Kineosphaera</taxon>
    </lineage>
</organism>
<accession>K6VDR5</accession>
<dbReference type="AlphaFoldDB" id="K6VDR5"/>
<name>K6VDR5_9MICO</name>
<dbReference type="RefSeq" id="WP_006590846.1">
    <property type="nucleotide sequence ID" value="NZ_BAHD01000004.1"/>
</dbReference>
<keyword evidence="3" id="KW-1185">Reference proteome</keyword>
<dbReference type="Pfam" id="PF01476">
    <property type="entry name" value="LysM"/>
    <property type="match status" value="1"/>
</dbReference>
<protein>
    <recommendedName>
        <fullName evidence="1">LysM domain-containing protein</fullName>
    </recommendedName>
</protein>
<dbReference type="OrthoDB" id="4869632at2"/>